<keyword evidence="6" id="KW-0547">Nucleotide-binding</keyword>
<dbReference type="InterPro" id="IPR014729">
    <property type="entry name" value="Rossmann-like_a/b/a_fold"/>
</dbReference>
<organism evidence="17">
    <name type="scientific">marine metagenome</name>
    <dbReference type="NCBI Taxonomy" id="408172"/>
    <lineage>
        <taxon>unclassified sequences</taxon>
        <taxon>metagenomes</taxon>
        <taxon>ecological metagenomes</taxon>
    </lineage>
</organism>
<name>A0A381Q147_9ZZZZ</name>
<dbReference type="GO" id="GO:0002161">
    <property type="term" value="F:aminoacyl-tRNA deacylase activity"/>
    <property type="evidence" value="ECO:0007669"/>
    <property type="project" value="InterPro"/>
</dbReference>
<dbReference type="Gene3D" id="1.10.287.380">
    <property type="entry name" value="Valyl-tRNA synthetase, C-terminal domain"/>
    <property type="match status" value="1"/>
</dbReference>
<dbReference type="AlphaFoldDB" id="A0A381Q147"/>
<feature type="domain" description="Valyl-tRNA synthetase tRNA-binding arm" evidence="16">
    <location>
        <begin position="855"/>
        <end position="916"/>
    </location>
</feature>
<evidence type="ECO:0000256" key="9">
    <source>
        <dbReference type="ARBA" id="ARBA00023054"/>
    </source>
</evidence>
<dbReference type="FunFam" id="3.40.50.620:FF:000032">
    <property type="entry name" value="Valine--tRNA ligase"/>
    <property type="match status" value="1"/>
</dbReference>
<accession>A0A381Q147</accession>
<dbReference type="EC" id="6.1.1.9" evidence="3"/>
<keyword evidence="10" id="KW-0030">Aminoacyl-tRNA synthetase</keyword>
<dbReference type="Pfam" id="PF10458">
    <property type="entry name" value="Val_tRNA-synt_C"/>
    <property type="match status" value="1"/>
</dbReference>
<dbReference type="GO" id="GO:0006438">
    <property type="term" value="P:valyl-tRNA aminoacylation"/>
    <property type="evidence" value="ECO:0007669"/>
    <property type="project" value="InterPro"/>
</dbReference>
<evidence type="ECO:0000259" key="14">
    <source>
        <dbReference type="Pfam" id="PF00133"/>
    </source>
</evidence>
<keyword evidence="7" id="KW-0067">ATP-binding</keyword>
<dbReference type="InterPro" id="IPR002300">
    <property type="entry name" value="aa-tRNA-synth_Ia"/>
</dbReference>
<dbReference type="NCBIfam" id="NF004349">
    <property type="entry name" value="PRK05729.1"/>
    <property type="match status" value="1"/>
</dbReference>
<dbReference type="HAMAP" id="MF_02004">
    <property type="entry name" value="Val_tRNA_synth_type1"/>
    <property type="match status" value="1"/>
</dbReference>
<keyword evidence="8" id="KW-0648">Protein biosynthesis</keyword>
<dbReference type="Pfam" id="PF08264">
    <property type="entry name" value="Anticodon_1"/>
    <property type="match status" value="1"/>
</dbReference>
<sequence length="920" mass="106799">MKKVFNPRNIEQKWYEQWESKNYFNADPKSKKPSFCIMIPPPNVTGSLHMGHGFQNTLMDALIRYKRMSGYDALWQVGTDHAGIVTQMVVERELEKEGLSRELLGREKFVKKVWEWKKKSGNNITNQMRRLGASVDWSREAFTMSPEMSKAVQEVFIQLYDQGLIYRGERLVNWDIALQTALSDLEVSNEEVGGNLWFFKYPLVDEGHVTIATTRPETMLGDTAVAVNPKDERFKELIGRRVLLPLSRREIPIIGDNYVDPEFGTGCVKITPAHDFNDFEVGKRHKLPSVNILNLDGTLNNDVPNPFKGLEISDARKKVIKEMEKLDLLEKIEPHKIKIPRGDRSNSILEPLLTYQWFLDVKKMSNVAIKAVKKGQTEFVPKNWENTFFAWMNDIQDWCISRQIWWGHRIPAWFDEEGNIFVAEDEDKVRQKYELASQKKINQEEDVLDTWFSSALWTFSTLGWPSKDNLLKKYHPTDVLVTGFDIIFFWVARMIMMTTHFISEVPFKKIFIHGLVKDSEGQKMSKSKGNILDPLDIIDGIKVKTLIKKRTEGLMQPKMKEKIEKQTTKEFPKGIQPFGTDALRLTYCSLASGSRDVNFDLKRVEGYRNFCNKLWNAARFINLQLAEINGSGTKESKDTPDLWIKERLNEASQKVNSYFEEFRFDLATQTIYDFIWNEFCDWYIEICKIRFSSPDYQESEKKAILKSLISTLEESLRLAHPIMPFITEEIWQQFKPEHANKSPSIMISKYPTGKTKKASKTMNDIEWVKEIVTSIRNIRGEMKIKPSLKISALLQQGNRTDKQRSKDFEHLIIELAGLSSVRWIDNDEEPPASAINFHKNLKVLIPLEGLIKAVEENERIEKNISKLTKESDSLSKQLNNDKFINNAPLEVVKDQKKRFKEISKELLLLDIQLQEIQKLL</sequence>
<dbReference type="CDD" id="cd07962">
    <property type="entry name" value="Anticodon_Ia_Val"/>
    <property type="match status" value="1"/>
</dbReference>
<dbReference type="InterPro" id="IPR033705">
    <property type="entry name" value="Anticodon_Ia_Val"/>
</dbReference>
<evidence type="ECO:0000256" key="6">
    <source>
        <dbReference type="ARBA" id="ARBA00022741"/>
    </source>
</evidence>
<dbReference type="Gene3D" id="3.40.50.620">
    <property type="entry name" value="HUPs"/>
    <property type="match status" value="2"/>
</dbReference>
<comment type="catalytic activity">
    <reaction evidence="12">
        <text>tRNA(Val) + L-valine + ATP = L-valyl-tRNA(Val) + AMP + diphosphate</text>
        <dbReference type="Rhea" id="RHEA:10704"/>
        <dbReference type="Rhea" id="RHEA-COMP:9672"/>
        <dbReference type="Rhea" id="RHEA-COMP:9708"/>
        <dbReference type="ChEBI" id="CHEBI:30616"/>
        <dbReference type="ChEBI" id="CHEBI:33019"/>
        <dbReference type="ChEBI" id="CHEBI:57762"/>
        <dbReference type="ChEBI" id="CHEBI:78442"/>
        <dbReference type="ChEBI" id="CHEBI:78537"/>
        <dbReference type="ChEBI" id="CHEBI:456215"/>
        <dbReference type="EC" id="6.1.1.9"/>
    </reaction>
</comment>
<feature type="domain" description="Methionyl/Valyl/Leucyl/Isoleucyl-tRNA synthetase anticodon-binding" evidence="15">
    <location>
        <begin position="641"/>
        <end position="792"/>
    </location>
</feature>
<dbReference type="SUPFAM" id="SSF47323">
    <property type="entry name" value="Anticodon-binding domain of a subclass of class I aminoacyl-tRNA synthetases"/>
    <property type="match status" value="1"/>
</dbReference>
<evidence type="ECO:0000256" key="3">
    <source>
        <dbReference type="ARBA" id="ARBA00013169"/>
    </source>
</evidence>
<keyword evidence="4" id="KW-0963">Cytoplasm</keyword>
<reference evidence="17" key="1">
    <citation type="submission" date="2018-05" db="EMBL/GenBank/DDBJ databases">
        <authorList>
            <person name="Lanie J.A."/>
            <person name="Ng W.-L."/>
            <person name="Kazmierczak K.M."/>
            <person name="Andrzejewski T.M."/>
            <person name="Davidsen T.M."/>
            <person name="Wayne K.J."/>
            <person name="Tettelin H."/>
            <person name="Glass J.I."/>
            <person name="Rusch D."/>
            <person name="Podicherti R."/>
            <person name="Tsui H.-C.T."/>
            <person name="Winkler M.E."/>
        </authorList>
    </citation>
    <scope>NUCLEOTIDE SEQUENCE</scope>
</reference>
<gene>
    <name evidence="17" type="ORF">METZ01_LOCUS25472</name>
</gene>
<comment type="subunit">
    <text evidence="2">Monomer.</text>
</comment>
<dbReference type="SUPFAM" id="SSF46589">
    <property type="entry name" value="tRNA-binding arm"/>
    <property type="match status" value="1"/>
</dbReference>
<dbReference type="SUPFAM" id="SSF50677">
    <property type="entry name" value="ValRS/IleRS/LeuRS editing domain"/>
    <property type="match status" value="1"/>
</dbReference>
<comment type="subcellular location">
    <subcellularLocation>
        <location evidence="1">Cytoplasm</location>
    </subcellularLocation>
</comment>
<dbReference type="Gene3D" id="3.90.740.10">
    <property type="entry name" value="Valyl/Leucyl/Isoleucyl-tRNA synthetase, editing domain"/>
    <property type="match status" value="1"/>
</dbReference>
<dbReference type="InterPro" id="IPR009008">
    <property type="entry name" value="Val/Leu/Ile-tRNA-synth_edit"/>
</dbReference>
<dbReference type="FunFam" id="3.90.740.10:FF:000010">
    <property type="entry name" value="Valine--tRNA ligase"/>
    <property type="match status" value="1"/>
</dbReference>
<dbReference type="GO" id="GO:0005524">
    <property type="term" value="F:ATP binding"/>
    <property type="evidence" value="ECO:0007669"/>
    <property type="project" value="UniProtKB-KW"/>
</dbReference>
<dbReference type="PANTHER" id="PTHR11946">
    <property type="entry name" value="VALYL-TRNA SYNTHETASES"/>
    <property type="match status" value="1"/>
</dbReference>
<dbReference type="InterPro" id="IPR013155">
    <property type="entry name" value="M/V/L/I-tRNA-synth_anticd-bd"/>
</dbReference>
<evidence type="ECO:0000256" key="11">
    <source>
        <dbReference type="ARBA" id="ARBA00029936"/>
    </source>
</evidence>
<proteinExistence type="inferred from homology"/>
<dbReference type="PROSITE" id="PS00178">
    <property type="entry name" value="AA_TRNA_LIGASE_I"/>
    <property type="match status" value="1"/>
</dbReference>
<evidence type="ECO:0000313" key="17">
    <source>
        <dbReference type="EMBL" id="SUZ72618.1"/>
    </source>
</evidence>
<dbReference type="PRINTS" id="PR00986">
    <property type="entry name" value="TRNASYNTHVAL"/>
</dbReference>
<dbReference type="Pfam" id="PF00133">
    <property type="entry name" value="tRNA-synt_1"/>
    <property type="match status" value="1"/>
</dbReference>
<dbReference type="InterPro" id="IPR037118">
    <property type="entry name" value="Val-tRNA_synth_C_sf"/>
</dbReference>
<dbReference type="InterPro" id="IPR010978">
    <property type="entry name" value="tRNA-bd_arm"/>
</dbReference>
<evidence type="ECO:0000259" key="16">
    <source>
        <dbReference type="Pfam" id="PF10458"/>
    </source>
</evidence>
<dbReference type="CDD" id="cd00817">
    <property type="entry name" value="ValRS_core"/>
    <property type="match status" value="1"/>
</dbReference>
<evidence type="ECO:0000256" key="7">
    <source>
        <dbReference type="ARBA" id="ARBA00022840"/>
    </source>
</evidence>
<dbReference type="InterPro" id="IPR019499">
    <property type="entry name" value="Val-tRNA_synth_tRNA-bd"/>
</dbReference>
<dbReference type="PANTHER" id="PTHR11946:SF93">
    <property type="entry name" value="VALINE--TRNA LIGASE, CHLOROPLASTIC_MITOCHONDRIAL 2"/>
    <property type="match status" value="1"/>
</dbReference>
<dbReference type="GO" id="GO:0004832">
    <property type="term" value="F:valine-tRNA ligase activity"/>
    <property type="evidence" value="ECO:0007669"/>
    <property type="project" value="UniProtKB-EC"/>
</dbReference>
<evidence type="ECO:0000256" key="13">
    <source>
        <dbReference type="SAM" id="Coils"/>
    </source>
</evidence>
<evidence type="ECO:0000256" key="5">
    <source>
        <dbReference type="ARBA" id="ARBA00022598"/>
    </source>
</evidence>
<evidence type="ECO:0000256" key="10">
    <source>
        <dbReference type="ARBA" id="ARBA00023146"/>
    </source>
</evidence>
<evidence type="ECO:0000256" key="12">
    <source>
        <dbReference type="ARBA" id="ARBA00047552"/>
    </source>
</evidence>
<dbReference type="EMBL" id="UINC01001152">
    <property type="protein sequence ID" value="SUZ72618.1"/>
    <property type="molecule type" value="Genomic_DNA"/>
</dbReference>
<protein>
    <recommendedName>
        <fullName evidence="3">valine--tRNA ligase</fullName>
        <ecNumber evidence="3">6.1.1.9</ecNumber>
    </recommendedName>
    <alternativeName>
        <fullName evidence="11">Valyl-tRNA synthetase</fullName>
    </alternativeName>
</protein>
<dbReference type="InterPro" id="IPR002303">
    <property type="entry name" value="Valyl-tRNA_ligase"/>
</dbReference>
<evidence type="ECO:0000256" key="8">
    <source>
        <dbReference type="ARBA" id="ARBA00022917"/>
    </source>
</evidence>
<dbReference type="SUPFAM" id="SSF52374">
    <property type="entry name" value="Nucleotidylyl transferase"/>
    <property type="match status" value="1"/>
</dbReference>
<dbReference type="InterPro" id="IPR009080">
    <property type="entry name" value="tRNAsynth_Ia_anticodon-bd"/>
</dbReference>
<feature type="coiled-coil region" evidence="13">
    <location>
        <begin position="850"/>
        <end position="877"/>
    </location>
</feature>
<dbReference type="GO" id="GO:0005829">
    <property type="term" value="C:cytosol"/>
    <property type="evidence" value="ECO:0007669"/>
    <property type="project" value="TreeGrafter"/>
</dbReference>
<evidence type="ECO:0000259" key="15">
    <source>
        <dbReference type="Pfam" id="PF08264"/>
    </source>
</evidence>
<keyword evidence="9 13" id="KW-0175">Coiled coil</keyword>
<dbReference type="NCBIfam" id="TIGR00422">
    <property type="entry name" value="valS"/>
    <property type="match status" value="1"/>
</dbReference>
<evidence type="ECO:0000256" key="2">
    <source>
        <dbReference type="ARBA" id="ARBA00011245"/>
    </source>
</evidence>
<evidence type="ECO:0000256" key="4">
    <source>
        <dbReference type="ARBA" id="ARBA00022490"/>
    </source>
</evidence>
<keyword evidence="5" id="KW-0436">Ligase</keyword>
<evidence type="ECO:0000256" key="1">
    <source>
        <dbReference type="ARBA" id="ARBA00004496"/>
    </source>
</evidence>
<dbReference type="InterPro" id="IPR001412">
    <property type="entry name" value="aa-tRNA-synth_I_CS"/>
</dbReference>
<feature type="domain" description="Aminoacyl-tRNA synthetase class Ia" evidence="14">
    <location>
        <begin position="13"/>
        <end position="600"/>
    </location>
</feature>
<dbReference type="Gene3D" id="1.10.730.10">
    <property type="entry name" value="Isoleucyl-tRNA Synthetase, Domain 1"/>
    <property type="match status" value="1"/>
</dbReference>